<evidence type="ECO:0000313" key="4">
    <source>
        <dbReference type="Proteomes" id="UP000007519"/>
    </source>
</evidence>
<dbReference type="InterPro" id="IPR013783">
    <property type="entry name" value="Ig-like_fold"/>
</dbReference>
<organism evidence="3 4">
    <name type="scientific">Saprospira grandis (strain Lewin)</name>
    <dbReference type="NCBI Taxonomy" id="984262"/>
    <lineage>
        <taxon>Bacteria</taxon>
        <taxon>Pseudomonadati</taxon>
        <taxon>Bacteroidota</taxon>
        <taxon>Saprospiria</taxon>
        <taxon>Saprospirales</taxon>
        <taxon>Saprospiraceae</taxon>
        <taxon>Saprospira</taxon>
    </lineage>
</organism>
<dbReference type="AlphaFoldDB" id="H6L9J0"/>
<feature type="chain" id="PRO_5003604982" evidence="1">
    <location>
        <begin position="25"/>
        <end position="552"/>
    </location>
</feature>
<dbReference type="RefSeq" id="WP_015693074.1">
    <property type="nucleotide sequence ID" value="NC_016940.1"/>
</dbReference>
<dbReference type="eggNOG" id="COG3391">
    <property type="taxonomic scope" value="Bacteria"/>
</dbReference>
<dbReference type="Proteomes" id="UP000007519">
    <property type="component" value="Chromosome"/>
</dbReference>
<proteinExistence type="predicted"/>
<dbReference type="Gene3D" id="2.60.40.10">
    <property type="entry name" value="Immunoglobulins"/>
    <property type="match status" value="1"/>
</dbReference>
<evidence type="ECO:0000256" key="1">
    <source>
        <dbReference type="SAM" id="SignalP"/>
    </source>
</evidence>
<name>H6L9J0_SAPGL</name>
<evidence type="ECO:0000313" key="3">
    <source>
        <dbReference type="EMBL" id="AFC25466.1"/>
    </source>
</evidence>
<dbReference type="NCBIfam" id="TIGR04183">
    <property type="entry name" value="Por_Secre_tail"/>
    <property type="match status" value="1"/>
</dbReference>
<feature type="domain" description="Secretion system C-terminal sorting" evidence="2">
    <location>
        <begin position="474"/>
        <end position="549"/>
    </location>
</feature>
<dbReference type="InterPro" id="IPR003961">
    <property type="entry name" value="FN3_dom"/>
</dbReference>
<feature type="signal peptide" evidence="1">
    <location>
        <begin position="1"/>
        <end position="24"/>
    </location>
</feature>
<sequence length="552" mass="60220">MTLNNYKKWLLSSSFLLLSLSSWAQHNNELYNDGALIKVQAGADVYVMGDVHQMGATALMDHDGYLEVQGNMYSDNLFQQRGTGTTKLINDDVNAGQTQFISGSYAVRGGQAATGVDDGSFYNLQLANDQGVVWLNGTGNVADVRNTVDFNGPGAATANRIITADPSALPTNGAAYPAVFGLMNPTAGLANMLDNTVNTNGNMSAFDNGYVQGKLRRAISAAGGTYGYVLGLEPAAAGAQRGMQYIHLDFSGANNYDVITGYFQTGLDNSFGSQLECSGYQIDYWGGLDHGQWVFDDFTGAGAGDYAVRVWPQDDNFPAKTVWLVTKDNAVAGTADDCGGSPVSLERTGFNGFSQFGLAAADILLAQNKLLDLEATPIENNYIQLDWSTEEEDDLAHFEVERSLDNSQFSFLDQVYAQGNSQLIQDYQLDDYEVLPNVNYYYRLRLVNNDGTFSYSPTVVARLYGETAEENIRIFPNPASGNAQIDILSSQERDLQIRVFDAIGQLIYEQDAQTQVGHQLIQLPAQDWPAGLYLIQVAAPDFQQTKELIKTH</sequence>
<keyword evidence="3" id="KW-0449">Lipoprotein</keyword>
<protein>
    <submittedName>
        <fullName evidence="3">Lipoprotein</fullName>
    </submittedName>
</protein>
<dbReference type="EMBL" id="CP002831">
    <property type="protein sequence ID" value="AFC25466.1"/>
    <property type="molecule type" value="Genomic_DNA"/>
</dbReference>
<dbReference type="Pfam" id="PF18962">
    <property type="entry name" value="Por_Secre_tail"/>
    <property type="match status" value="1"/>
</dbReference>
<accession>H6L9J0</accession>
<dbReference type="InterPro" id="IPR026444">
    <property type="entry name" value="Secre_tail"/>
</dbReference>
<dbReference type="HOGENOM" id="CLU_564721_0_0_10"/>
<dbReference type="STRING" id="984262.SGRA_2738"/>
<keyword evidence="1" id="KW-0732">Signal</keyword>
<reference evidence="3 4" key="1">
    <citation type="journal article" date="2012" name="Stand. Genomic Sci.">
        <title>Complete genome sequencing and analysis of Saprospira grandis str. Lewin, a predatory marine bacterium.</title>
        <authorList>
            <person name="Saw J.H."/>
            <person name="Yuryev A."/>
            <person name="Kanbe M."/>
            <person name="Hou S."/>
            <person name="Young A.G."/>
            <person name="Aizawa S."/>
            <person name="Alam M."/>
        </authorList>
    </citation>
    <scope>NUCLEOTIDE SEQUENCE [LARGE SCALE GENOMIC DNA]</scope>
    <source>
        <strain evidence="3 4">Lewin</strain>
    </source>
</reference>
<dbReference type="OrthoDB" id="1466765at2"/>
<evidence type="ECO:0000259" key="2">
    <source>
        <dbReference type="Pfam" id="PF18962"/>
    </source>
</evidence>
<dbReference type="CDD" id="cd00063">
    <property type="entry name" value="FN3"/>
    <property type="match status" value="1"/>
</dbReference>
<gene>
    <name evidence="3" type="ordered locus">SGRA_2738</name>
</gene>
<dbReference type="KEGG" id="sgn:SGRA_2738"/>
<keyword evidence="4" id="KW-1185">Reference proteome</keyword>